<organism evidence="1">
    <name type="scientific">Candidatus Berkiella aquae</name>
    <dbReference type="NCBI Taxonomy" id="295108"/>
    <lineage>
        <taxon>Bacteria</taxon>
        <taxon>Pseudomonadati</taxon>
        <taxon>Pseudomonadota</taxon>
        <taxon>Gammaproteobacteria</taxon>
        <taxon>Candidatus Berkiellales</taxon>
        <taxon>Candidatus Berkiellaceae</taxon>
        <taxon>Candidatus Berkiella</taxon>
    </lineage>
</organism>
<proteinExistence type="predicted"/>
<dbReference type="AlphaFoldDB" id="A0A0Q9YPY2"/>
<accession>A0A0Q9YPY2</accession>
<comment type="caution">
    <text evidence="1">The sequence shown here is derived from an EMBL/GenBank/DDBJ whole genome shotgun (WGS) entry which is preliminary data.</text>
</comment>
<dbReference type="EMBL" id="LKAJ02000001">
    <property type="protein sequence ID" value="MCS5711059.1"/>
    <property type="molecule type" value="Genomic_DNA"/>
</dbReference>
<dbReference type="EMBL" id="LKAJ01000021">
    <property type="protein sequence ID" value="KRG18163.1"/>
    <property type="molecule type" value="Genomic_DNA"/>
</dbReference>
<evidence type="ECO:0000313" key="2">
    <source>
        <dbReference type="EMBL" id="MCS5711059.1"/>
    </source>
</evidence>
<evidence type="ECO:0000313" key="1">
    <source>
        <dbReference type="EMBL" id="KRG18163.1"/>
    </source>
</evidence>
<sequence length="353" mass="41220">MRENLNPGLSWWKKIKSIFKRDPEIKGSLQLPPIIDLSADPFVYIDELQAMVSQLRSEFDLEQEQQWDLNLLAASTYLYHVERILVKIRENMLTIRYRTEQFKEQPEQINRIEFNQAHEAQSHCYIAIVNLIALLRKISIKQIYNDEVVNCIHALELESANLNTTIRALNQMSFRQETLSQLNALEQALKQTIAVSPADYVYSSQGVMYSTTELLRNQLKEVPLDDAKWLAVFVEMHDILKKCYVVARKSVIKELLDKMCDHIQNLIAAFNNASQNPDKEVVFNQLSFIFSSIESIRFNTHRESRCSKNLFEKAKFARQQLRKACRQHPIGREYLIRHAIKDTSLKTRMKSSL</sequence>
<keyword evidence="3" id="KW-1185">Reference proteome</keyword>
<dbReference type="Proteomes" id="UP000051497">
    <property type="component" value="Unassembled WGS sequence"/>
</dbReference>
<reference evidence="2" key="2">
    <citation type="journal article" date="2016" name="Genome Announc.">
        <title>Draft Genome Sequences of Two Novel Amoeba-Resistant Intranuclear Bacteria, 'Candidatus Berkiella cookevillensis' and 'Candidatus Berkiella aquae'.</title>
        <authorList>
            <person name="Mehari Y.T."/>
            <person name="Arivett B.A."/>
            <person name="Farone A.L."/>
            <person name="Gunderson J.H."/>
            <person name="Farone M.B."/>
        </authorList>
    </citation>
    <scope>NUCLEOTIDE SEQUENCE</scope>
    <source>
        <strain evidence="2">HT99</strain>
    </source>
</reference>
<dbReference type="RefSeq" id="WP_075067598.1">
    <property type="nucleotide sequence ID" value="NZ_LKAJ02000001.1"/>
</dbReference>
<dbReference type="OrthoDB" id="9847409at2"/>
<evidence type="ECO:0000313" key="3">
    <source>
        <dbReference type="Proteomes" id="UP000051497"/>
    </source>
</evidence>
<reference evidence="2" key="3">
    <citation type="submission" date="2021-06" db="EMBL/GenBank/DDBJ databases">
        <title>Genomic Description and Analysis of Intracellular Bacteria, Candidatus Berkiella cookevillensis and Candidatus Berkiella aquae.</title>
        <authorList>
            <person name="Kidane D.T."/>
            <person name="Mehari Y.T."/>
            <person name="Rice F.C."/>
            <person name="Arivett B.A."/>
            <person name="Farone A.L."/>
            <person name="Berk S.G."/>
            <person name="Farone M.B."/>
        </authorList>
    </citation>
    <scope>NUCLEOTIDE SEQUENCE</scope>
    <source>
        <strain evidence="2">HT99</strain>
    </source>
</reference>
<reference evidence="1" key="1">
    <citation type="submission" date="2015-09" db="EMBL/GenBank/DDBJ databases">
        <title>Draft Genome Sequences of Two Novel Amoeba-resistant Intranuclear Bacteria, Candidatus Berkiella cookevillensis and Candidatus Berkiella aquae.</title>
        <authorList>
            <person name="Mehari Y.T."/>
            <person name="Arivett B.A."/>
            <person name="Farone A.L."/>
            <person name="Gunderson J.H."/>
            <person name="Farone M.B."/>
        </authorList>
    </citation>
    <scope>NUCLEOTIDE SEQUENCE [LARGE SCALE GENOMIC DNA]</scope>
    <source>
        <strain evidence="1">HT99</strain>
    </source>
</reference>
<gene>
    <name evidence="2" type="ORF">HT99x_006420</name>
    <name evidence="1" type="ORF">HT99x_03007</name>
</gene>
<name>A0A0Q9YPY2_9GAMM</name>
<protein>
    <submittedName>
        <fullName evidence="1">Uncharacterized protein</fullName>
    </submittedName>
</protein>